<protein>
    <recommendedName>
        <fullName evidence="3">DUF1559 domain-containing protein</fullName>
    </recommendedName>
</protein>
<keyword evidence="1" id="KW-0488">Methylation</keyword>
<comment type="caution">
    <text evidence="4">The sequence shown here is derived from an EMBL/GenBank/DDBJ whole genome shotgun (WGS) entry which is preliminary data.</text>
</comment>
<proteinExistence type="predicted"/>
<evidence type="ECO:0000313" key="4">
    <source>
        <dbReference type="EMBL" id="PQV63852.1"/>
    </source>
</evidence>
<evidence type="ECO:0000256" key="2">
    <source>
        <dbReference type="SAM" id="Phobius"/>
    </source>
</evidence>
<dbReference type="InParanoid" id="A0A2S8SSR4"/>
<name>A0A2S8SSR4_9BACT</name>
<keyword evidence="5" id="KW-1185">Reference proteome</keyword>
<dbReference type="GO" id="GO:0015628">
    <property type="term" value="P:protein secretion by the type II secretion system"/>
    <property type="evidence" value="ECO:0007669"/>
    <property type="project" value="InterPro"/>
</dbReference>
<keyword evidence="2" id="KW-1133">Transmembrane helix</keyword>
<keyword evidence="2" id="KW-0472">Membrane</keyword>
<dbReference type="InterPro" id="IPR011453">
    <property type="entry name" value="DUF1559"/>
</dbReference>
<dbReference type="Proteomes" id="UP000237684">
    <property type="component" value="Unassembled WGS sequence"/>
</dbReference>
<dbReference type="Pfam" id="PF07963">
    <property type="entry name" value="N_methyl"/>
    <property type="match status" value="1"/>
</dbReference>
<keyword evidence="2" id="KW-0812">Transmembrane</keyword>
<dbReference type="Gene3D" id="3.30.700.10">
    <property type="entry name" value="Glycoprotein, Type 4 Pilin"/>
    <property type="match status" value="1"/>
</dbReference>
<reference evidence="4 5" key="1">
    <citation type="journal article" date="2018" name="Syst. Appl. Microbiol.">
        <title>Abditibacterium utsteinense sp. nov., the first cultivated member of candidate phylum FBP, isolated from ice-free Antarctic soil samples.</title>
        <authorList>
            <person name="Tahon G."/>
            <person name="Tytgat B."/>
            <person name="Lebbe L."/>
            <person name="Carlier A."/>
            <person name="Willems A."/>
        </authorList>
    </citation>
    <scope>NUCLEOTIDE SEQUENCE [LARGE SCALE GENOMIC DNA]</scope>
    <source>
        <strain evidence="4 5">LMG 29911</strain>
    </source>
</reference>
<dbReference type="InterPro" id="IPR000983">
    <property type="entry name" value="Bac_GSPG_pilin"/>
</dbReference>
<evidence type="ECO:0000256" key="1">
    <source>
        <dbReference type="ARBA" id="ARBA00022481"/>
    </source>
</evidence>
<accession>A0A2S8SSR4</accession>
<dbReference type="GO" id="GO:0015627">
    <property type="term" value="C:type II protein secretion system complex"/>
    <property type="evidence" value="ECO:0007669"/>
    <property type="project" value="InterPro"/>
</dbReference>
<dbReference type="InterPro" id="IPR012902">
    <property type="entry name" value="N_methyl_site"/>
</dbReference>
<gene>
    <name evidence="4" type="ORF">B1R32_10859</name>
</gene>
<feature type="domain" description="DUF1559" evidence="3">
    <location>
        <begin position="41"/>
        <end position="71"/>
    </location>
</feature>
<dbReference type="PANTHER" id="PTHR30093:SF2">
    <property type="entry name" value="TYPE II SECRETION SYSTEM PROTEIN H"/>
    <property type="match status" value="1"/>
</dbReference>
<organism evidence="4 5">
    <name type="scientific">Abditibacterium utsteinense</name>
    <dbReference type="NCBI Taxonomy" id="1960156"/>
    <lineage>
        <taxon>Bacteria</taxon>
        <taxon>Pseudomonadati</taxon>
        <taxon>Abditibacteriota</taxon>
        <taxon>Abditibacteriia</taxon>
        <taxon>Abditibacteriales</taxon>
        <taxon>Abditibacteriaceae</taxon>
        <taxon>Abditibacterium</taxon>
    </lineage>
</organism>
<dbReference type="InterPro" id="IPR045584">
    <property type="entry name" value="Pilin-like"/>
</dbReference>
<dbReference type="OrthoDB" id="255848at2"/>
<sequence>MFPFSCCSRTKSFRAFTLIELLVVIAIISILAAILFPVFGRARESARRTSCASNLKQLGTAIQLYKQDNNETFLYPGQTDEDCPRTRLSAYTKSNQIWVCPSDINPAVQAMTSGRNVSYMLNSQLYYKEVIPINGKNTDLYFGRNDSDITRPSEIIVSHDADPGELGWIEGNTLDGGKTTDWAHQRNDNAQGAENYKFAWFQRHNGTFNTLYYDGHVKATVASPTAFRDNNYKLN</sequence>
<feature type="transmembrane region" description="Helical" evidence="2">
    <location>
        <begin position="18"/>
        <end position="39"/>
    </location>
</feature>
<dbReference type="EMBL" id="NIGF01000008">
    <property type="protein sequence ID" value="PQV63852.1"/>
    <property type="molecule type" value="Genomic_DNA"/>
</dbReference>
<dbReference type="RefSeq" id="WP_105483695.1">
    <property type="nucleotide sequence ID" value="NZ_NIGF01000008.1"/>
</dbReference>
<evidence type="ECO:0000313" key="5">
    <source>
        <dbReference type="Proteomes" id="UP000237684"/>
    </source>
</evidence>
<evidence type="ECO:0000259" key="3">
    <source>
        <dbReference type="Pfam" id="PF07596"/>
    </source>
</evidence>
<dbReference type="NCBIfam" id="TIGR02532">
    <property type="entry name" value="IV_pilin_GFxxxE"/>
    <property type="match status" value="1"/>
</dbReference>
<dbReference type="AlphaFoldDB" id="A0A2S8SSR4"/>
<dbReference type="PRINTS" id="PR00813">
    <property type="entry name" value="BCTERIALGSPG"/>
</dbReference>
<dbReference type="SUPFAM" id="SSF54523">
    <property type="entry name" value="Pili subunits"/>
    <property type="match status" value="1"/>
</dbReference>
<dbReference type="Pfam" id="PF07596">
    <property type="entry name" value="SBP_bac_10"/>
    <property type="match status" value="1"/>
</dbReference>
<dbReference type="PANTHER" id="PTHR30093">
    <property type="entry name" value="GENERAL SECRETION PATHWAY PROTEIN G"/>
    <property type="match status" value="1"/>
</dbReference>